<dbReference type="Pfam" id="PF10405">
    <property type="entry name" value="BHD_3"/>
    <property type="match status" value="1"/>
</dbReference>
<dbReference type="PANTHER" id="PTHR12135:SF0">
    <property type="entry name" value="DNA REPAIR PROTEIN COMPLEMENTING XP-C CELLS"/>
    <property type="match status" value="1"/>
</dbReference>
<comment type="subcellular location">
    <subcellularLocation>
        <location evidence="1">Nucleus</location>
    </subcellularLocation>
</comment>
<feature type="compositionally biased region" description="Basic residues" evidence="6">
    <location>
        <begin position="125"/>
        <end position="141"/>
    </location>
</feature>
<protein>
    <submittedName>
        <fullName evidence="8">Similar to Xpc: DNA repair protein complementing XP-C cells homolog (Drosophila melanogaster)</fullName>
    </submittedName>
</protein>
<dbReference type="Proteomes" id="UP000786811">
    <property type="component" value="Unassembled WGS sequence"/>
</dbReference>
<dbReference type="GO" id="GO:0000111">
    <property type="term" value="C:nucleotide-excision repair factor 2 complex"/>
    <property type="evidence" value="ECO:0007669"/>
    <property type="project" value="TreeGrafter"/>
</dbReference>
<evidence type="ECO:0000256" key="5">
    <source>
        <dbReference type="ARBA" id="ARBA00023242"/>
    </source>
</evidence>
<sequence>MLPKGTVHIDLPGLARIAKKLKIDCAQAVVGFNFGCRGAMPMTQGYIVCEEHEETIRDAWTQEQVEAEKRAKEKRDKRIWGNWKKLIRGVLIKEKIAYKYNMNDSQEDKDDSLDGDFDDQDKKNKVPGKKTKSNSIKKRKT</sequence>
<accession>A0A8J2EB62</accession>
<evidence type="ECO:0000256" key="3">
    <source>
        <dbReference type="ARBA" id="ARBA00022763"/>
    </source>
</evidence>
<dbReference type="GO" id="GO:0005737">
    <property type="term" value="C:cytoplasm"/>
    <property type="evidence" value="ECO:0007669"/>
    <property type="project" value="TreeGrafter"/>
</dbReference>
<evidence type="ECO:0000256" key="1">
    <source>
        <dbReference type="ARBA" id="ARBA00004123"/>
    </source>
</evidence>
<feature type="region of interest" description="Disordered" evidence="6">
    <location>
        <begin position="105"/>
        <end position="141"/>
    </location>
</feature>
<feature type="domain" description="Rad4 beta-hairpin" evidence="7">
    <location>
        <begin position="1"/>
        <end position="60"/>
    </location>
</feature>
<evidence type="ECO:0000259" key="7">
    <source>
        <dbReference type="SMART" id="SM01032"/>
    </source>
</evidence>
<dbReference type="GO" id="GO:0003697">
    <property type="term" value="F:single-stranded DNA binding"/>
    <property type="evidence" value="ECO:0007669"/>
    <property type="project" value="TreeGrafter"/>
</dbReference>
<comment type="caution">
    <text evidence="8">The sequence shown here is derived from an EMBL/GenBank/DDBJ whole genome shotgun (WGS) entry which is preliminary data.</text>
</comment>
<dbReference type="InterPro" id="IPR004583">
    <property type="entry name" value="DNA_repair_Rad4"/>
</dbReference>
<dbReference type="AlphaFoldDB" id="A0A8J2EB62"/>
<dbReference type="OrthoDB" id="300780at2759"/>
<dbReference type="FunFam" id="3.30.70.2460:FF:000001">
    <property type="entry name" value="DNA repair protein Rad4 family"/>
    <property type="match status" value="1"/>
</dbReference>
<feature type="compositionally biased region" description="Acidic residues" evidence="6">
    <location>
        <begin position="105"/>
        <end position="119"/>
    </location>
</feature>
<keyword evidence="5" id="KW-0539">Nucleus</keyword>
<keyword evidence="9" id="KW-1185">Reference proteome</keyword>
<dbReference type="GO" id="GO:0071942">
    <property type="term" value="C:XPC complex"/>
    <property type="evidence" value="ECO:0007669"/>
    <property type="project" value="TreeGrafter"/>
</dbReference>
<gene>
    <name evidence="8" type="ORF">HICCMSTLAB_LOCUS893</name>
</gene>
<dbReference type="InterPro" id="IPR042488">
    <property type="entry name" value="Rad4_BHD3_sf"/>
</dbReference>
<evidence type="ECO:0000256" key="2">
    <source>
        <dbReference type="ARBA" id="ARBA00009525"/>
    </source>
</evidence>
<dbReference type="GO" id="GO:0006289">
    <property type="term" value="P:nucleotide-excision repair"/>
    <property type="evidence" value="ECO:0007669"/>
    <property type="project" value="InterPro"/>
</dbReference>
<name>A0A8J2EB62_COTCN</name>
<dbReference type="PANTHER" id="PTHR12135">
    <property type="entry name" value="DNA REPAIR PROTEIN XP-C / RAD4"/>
    <property type="match status" value="1"/>
</dbReference>
<evidence type="ECO:0000313" key="8">
    <source>
        <dbReference type="EMBL" id="CAG5074121.1"/>
    </source>
</evidence>
<keyword evidence="4" id="KW-0234">DNA repair</keyword>
<dbReference type="InterPro" id="IPR018328">
    <property type="entry name" value="Rad4_beta-hairpin_dom3"/>
</dbReference>
<reference evidence="8" key="1">
    <citation type="submission" date="2021-04" db="EMBL/GenBank/DDBJ databases">
        <authorList>
            <person name="Chebbi M.A.C M."/>
        </authorList>
    </citation>
    <scope>NUCLEOTIDE SEQUENCE</scope>
</reference>
<keyword evidence="3" id="KW-0227">DNA damage</keyword>
<dbReference type="EMBL" id="CAJNRD030001114">
    <property type="protein sequence ID" value="CAG5074121.1"/>
    <property type="molecule type" value="Genomic_DNA"/>
</dbReference>
<evidence type="ECO:0000256" key="6">
    <source>
        <dbReference type="SAM" id="MobiDB-lite"/>
    </source>
</evidence>
<comment type="similarity">
    <text evidence="2">Belongs to the XPC family.</text>
</comment>
<evidence type="ECO:0000256" key="4">
    <source>
        <dbReference type="ARBA" id="ARBA00023204"/>
    </source>
</evidence>
<evidence type="ECO:0000313" key="9">
    <source>
        <dbReference type="Proteomes" id="UP000786811"/>
    </source>
</evidence>
<dbReference type="GO" id="GO:0003684">
    <property type="term" value="F:damaged DNA binding"/>
    <property type="evidence" value="ECO:0007669"/>
    <property type="project" value="InterPro"/>
</dbReference>
<dbReference type="GO" id="GO:0006298">
    <property type="term" value="P:mismatch repair"/>
    <property type="evidence" value="ECO:0007669"/>
    <property type="project" value="TreeGrafter"/>
</dbReference>
<dbReference type="Gene3D" id="3.30.70.2460">
    <property type="entry name" value="Rad4, beta-hairpin domain BHD3"/>
    <property type="match status" value="1"/>
</dbReference>
<dbReference type="SMART" id="SM01032">
    <property type="entry name" value="BHD_3"/>
    <property type="match status" value="1"/>
</dbReference>
<proteinExistence type="inferred from homology"/>
<organism evidence="8 9">
    <name type="scientific">Cotesia congregata</name>
    <name type="common">Parasitoid wasp</name>
    <name type="synonym">Apanteles congregatus</name>
    <dbReference type="NCBI Taxonomy" id="51543"/>
    <lineage>
        <taxon>Eukaryota</taxon>
        <taxon>Metazoa</taxon>
        <taxon>Ecdysozoa</taxon>
        <taxon>Arthropoda</taxon>
        <taxon>Hexapoda</taxon>
        <taxon>Insecta</taxon>
        <taxon>Pterygota</taxon>
        <taxon>Neoptera</taxon>
        <taxon>Endopterygota</taxon>
        <taxon>Hymenoptera</taxon>
        <taxon>Apocrita</taxon>
        <taxon>Ichneumonoidea</taxon>
        <taxon>Braconidae</taxon>
        <taxon>Microgastrinae</taxon>
        <taxon>Cotesia</taxon>
    </lineage>
</organism>